<dbReference type="AlphaFoldDB" id="A0A0F9SUY9"/>
<protein>
    <submittedName>
        <fullName evidence="1">Uncharacterized protein</fullName>
    </submittedName>
</protein>
<name>A0A0F9SUY9_9ZZZZ</name>
<organism evidence="1">
    <name type="scientific">marine sediment metagenome</name>
    <dbReference type="NCBI Taxonomy" id="412755"/>
    <lineage>
        <taxon>unclassified sequences</taxon>
        <taxon>metagenomes</taxon>
        <taxon>ecological metagenomes</taxon>
    </lineage>
</organism>
<gene>
    <name evidence="1" type="ORF">LCGC14_0808400</name>
</gene>
<accession>A0A0F9SUY9</accession>
<sequence>MSNERTKSLDWPYRDKSGNIFMRHPAPRHSEGQSDNHDALGVLPVSIEVKRCETLAIPKWIKQVQAQARPHQVPILAYRQNDKPWVILAVMDEIEWQHYLTWKLNKAR</sequence>
<evidence type="ECO:0000313" key="1">
    <source>
        <dbReference type="EMBL" id="KKN32968.1"/>
    </source>
</evidence>
<proteinExistence type="predicted"/>
<reference evidence="1" key="1">
    <citation type="journal article" date="2015" name="Nature">
        <title>Complex archaea that bridge the gap between prokaryotes and eukaryotes.</title>
        <authorList>
            <person name="Spang A."/>
            <person name="Saw J.H."/>
            <person name="Jorgensen S.L."/>
            <person name="Zaremba-Niedzwiedzka K."/>
            <person name="Martijn J."/>
            <person name="Lind A.E."/>
            <person name="van Eijk R."/>
            <person name="Schleper C."/>
            <person name="Guy L."/>
            <person name="Ettema T.J."/>
        </authorList>
    </citation>
    <scope>NUCLEOTIDE SEQUENCE</scope>
</reference>
<dbReference type="EMBL" id="LAZR01002215">
    <property type="protein sequence ID" value="KKN32968.1"/>
    <property type="molecule type" value="Genomic_DNA"/>
</dbReference>
<comment type="caution">
    <text evidence="1">The sequence shown here is derived from an EMBL/GenBank/DDBJ whole genome shotgun (WGS) entry which is preliminary data.</text>
</comment>